<feature type="domain" description="GST N-terminal" evidence="1">
    <location>
        <begin position="1"/>
        <end position="48"/>
    </location>
</feature>
<dbReference type="PROSITE" id="PS50404">
    <property type="entry name" value="GST_NTER"/>
    <property type="match status" value="1"/>
</dbReference>
<dbReference type="AlphaFoldDB" id="Q9QVA0"/>
<reference key="1">
    <citation type="journal article" date="1992" name="Biochem. J.">
        <title>Glutathione S-transferase pi in an arsenic-resistant Chinese hamster ovary cell line.</title>
        <authorList>
            <person name="Lo J.F."/>
            <person name="Wang H.F."/>
            <person name="Tam M.F."/>
            <person name="Lee T.C."/>
        </authorList>
    </citation>
    <scope>PROTEIN SEQUENCE</scope>
</reference>
<sequence>PPYTIVYFPVRGREAMRILLADQGQSWKEEVVTVETWRKGSLKSTLYG</sequence>
<name>Q9QVA0_CRIGR</name>
<dbReference type="InterPro" id="IPR004045">
    <property type="entry name" value="Glutathione_S-Trfase_N"/>
</dbReference>
<protein>
    <submittedName>
        <fullName>Glutathione S-transferase PI</fullName>
    </submittedName>
</protein>
<keyword id="KW-0903">Direct protein sequencing</keyword>
<accession>Q9QVA0</accession>
<dbReference type="Gene3D" id="3.40.30.10">
    <property type="entry name" value="Glutaredoxin"/>
    <property type="match status" value="1"/>
</dbReference>
<proteinExistence type="evidence at protein level"/>
<evidence type="ECO:0000259" key="1">
    <source>
        <dbReference type="PROSITE" id="PS50404"/>
    </source>
</evidence>
<organism>
    <name type="scientific">Cricetulus griseus</name>
    <name type="common">Chinese hamster</name>
    <name type="synonym">Cricetulus barabensis griseus</name>
    <dbReference type="NCBI Taxonomy" id="10029"/>
    <lineage>
        <taxon>Eukaryota</taxon>
        <taxon>Metazoa</taxon>
        <taxon>Chordata</taxon>
        <taxon>Craniata</taxon>
        <taxon>Vertebrata</taxon>
        <taxon>Euteleostomi</taxon>
        <taxon>Mammalia</taxon>
        <taxon>Eutheria</taxon>
        <taxon>Euarchontoglires</taxon>
        <taxon>Glires</taxon>
        <taxon>Rodentia</taxon>
        <taxon>Myomorpha</taxon>
        <taxon>Muroidea</taxon>
        <taxon>Cricetidae</taxon>
        <taxon>Cricetinae</taxon>
        <taxon>Cricetulus</taxon>
    </lineage>
</organism>